<dbReference type="Proteomes" id="UP000789920">
    <property type="component" value="Unassembled WGS sequence"/>
</dbReference>
<accession>A0ACA9S158</accession>
<keyword evidence="2" id="KW-1185">Reference proteome</keyword>
<dbReference type="EMBL" id="CAJVQC010082867">
    <property type="protein sequence ID" value="CAG8819861.1"/>
    <property type="molecule type" value="Genomic_DNA"/>
</dbReference>
<evidence type="ECO:0000313" key="1">
    <source>
        <dbReference type="EMBL" id="CAG8819861.1"/>
    </source>
</evidence>
<organism evidence="1 2">
    <name type="scientific">Racocetra persica</name>
    <dbReference type="NCBI Taxonomy" id="160502"/>
    <lineage>
        <taxon>Eukaryota</taxon>
        <taxon>Fungi</taxon>
        <taxon>Fungi incertae sedis</taxon>
        <taxon>Mucoromycota</taxon>
        <taxon>Glomeromycotina</taxon>
        <taxon>Glomeromycetes</taxon>
        <taxon>Diversisporales</taxon>
        <taxon>Gigasporaceae</taxon>
        <taxon>Racocetra</taxon>
    </lineage>
</organism>
<comment type="caution">
    <text evidence="1">The sequence shown here is derived from an EMBL/GenBank/DDBJ whole genome shotgun (WGS) entry which is preliminary data.</text>
</comment>
<feature type="non-terminal residue" evidence="1">
    <location>
        <position position="113"/>
    </location>
</feature>
<feature type="non-terminal residue" evidence="1">
    <location>
        <position position="1"/>
    </location>
</feature>
<protein>
    <submittedName>
        <fullName evidence="1">7669_t:CDS:1</fullName>
    </submittedName>
</protein>
<proteinExistence type="predicted"/>
<reference evidence="1" key="1">
    <citation type="submission" date="2021-06" db="EMBL/GenBank/DDBJ databases">
        <authorList>
            <person name="Kallberg Y."/>
            <person name="Tangrot J."/>
            <person name="Rosling A."/>
        </authorList>
    </citation>
    <scope>NUCLEOTIDE SEQUENCE</scope>
    <source>
        <strain evidence="1">MA461A</strain>
    </source>
</reference>
<sequence>MDLLATEYQSSEEETTESTSSKRTNFPSNTSQIAKRPKINLAPHVSLEDPKLSTSLYTKPTDTQITVNIPYEDLIQPVVGPNNPFSTRVINQNVLTGHVEEQAYSEFAFRTQQ</sequence>
<evidence type="ECO:0000313" key="2">
    <source>
        <dbReference type="Proteomes" id="UP000789920"/>
    </source>
</evidence>
<gene>
    <name evidence="1" type="ORF">RPERSI_LOCUS25229</name>
</gene>
<name>A0ACA9S158_9GLOM</name>